<proteinExistence type="predicted"/>
<dbReference type="EMBL" id="LFJN01000015">
    <property type="protein sequence ID" value="KPI39300.1"/>
    <property type="molecule type" value="Genomic_DNA"/>
</dbReference>
<dbReference type="VEuPathDB" id="FungiDB:AB675_5192"/>
<protein>
    <submittedName>
        <fullName evidence="1">Uncharacterized protein</fullName>
    </submittedName>
</protein>
<evidence type="ECO:0000313" key="2">
    <source>
        <dbReference type="Proteomes" id="UP000038010"/>
    </source>
</evidence>
<gene>
    <name evidence="1" type="ORF">AB675_5192</name>
</gene>
<keyword evidence="2" id="KW-1185">Reference proteome</keyword>
<organism evidence="1 2">
    <name type="scientific">Cyphellophora attinorum</name>
    <dbReference type="NCBI Taxonomy" id="1664694"/>
    <lineage>
        <taxon>Eukaryota</taxon>
        <taxon>Fungi</taxon>
        <taxon>Dikarya</taxon>
        <taxon>Ascomycota</taxon>
        <taxon>Pezizomycotina</taxon>
        <taxon>Eurotiomycetes</taxon>
        <taxon>Chaetothyriomycetidae</taxon>
        <taxon>Chaetothyriales</taxon>
        <taxon>Cyphellophoraceae</taxon>
        <taxon>Cyphellophora</taxon>
    </lineage>
</organism>
<reference evidence="1 2" key="1">
    <citation type="submission" date="2015-06" db="EMBL/GenBank/DDBJ databases">
        <title>Draft genome of the ant-associated black yeast Phialophora attae CBS 131958.</title>
        <authorList>
            <person name="Moreno L.F."/>
            <person name="Stielow B.J."/>
            <person name="de Hoog S."/>
            <person name="Vicente V.A."/>
            <person name="Weiss V.A."/>
            <person name="de Vries M."/>
            <person name="Cruz L.M."/>
            <person name="Souza E.M."/>
        </authorList>
    </citation>
    <scope>NUCLEOTIDE SEQUENCE [LARGE SCALE GENOMIC DNA]</scope>
    <source>
        <strain evidence="1 2">CBS 131958</strain>
    </source>
</reference>
<sequence length="457" mass="52730">MITGFADLPQEVKDKIYDFLFADIRVSPFIASSDEAYDRERFSTSRLGMLLLSRSQQPFVYASLWGKATLWLGDELHLTAFAIRDRPLTSIRHVVLDVGICLRPPMVLMSKALRLLQNCESIALKIPVEGLRTPAEHRRAIQFESWEVFSECIENKQDPRTTELITPLLNRVVGSDRATTRTFSFWIMDLLHQSMNKWIDSPPTVSIQFFVYCGTGETYDNGVPAAERIDVMFSSSTWTVSGTYKGTSFDVPQISLEQFRKRRLIPPTKLVNQTNILKDHAEYEKPVWSSIDKYYSDVKVSTEMVADLYHLLDVSDMFTNGFDELRANDGLWGCQGIHCAWKVGVILLDRKRFSYEKAVSSQNASKDIQWDIWRRILGAEDKNVLSRPWRDAYDVCSQVSSAMLCNLDHDEKSLAEVRELLHETGSLNYQRQRAFFSRLFDPKKPWMYSRKPDNDRI</sequence>
<evidence type="ECO:0000313" key="1">
    <source>
        <dbReference type="EMBL" id="KPI39300.1"/>
    </source>
</evidence>
<dbReference type="RefSeq" id="XP_017999263.1">
    <property type="nucleotide sequence ID" value="XM_018145384.1"/>
</dbReference>
<comment type="caution">
    <text evidence="1">The sequence shown here is derived from an EMBL/GenBank/DDBJ whole genome shotgun (WGS) entry which is preliminary data.</text>
</comment>
<dbReference type="Proteomes" id="UP000038010">
    <property type="component" value="Unassembled WGS sequence"/>
</dbReference>
<name>A0A0N1HNW1_9EURO</name>
<accession>A0A0N1HNW1</accession>
<dbReference type="AlphaFoldDB" id="A0A0N1HNW1"/>
<dbReference type="GeneID" id="28737264"/>